<sequence length="425" mass="46414">MRFNDTLLLAFRTVRSNALRTALTVAIIAFGIMALIGIITAIKAMNQKFSESFSNMGANAFSIRYKEQNIRIGGGSRELTVSKKQTKKEKKSNLDRKITKEEAEYFVNHYHFPAAIAGLSIFGTRNNIVSFGNKKTSPNVMLFGGDEKYLDLNGYKLLNGRNMTQSEIQSVQNVCIIGYDIAKKFFNEAVDKAIGKIILINSRSYRIIGVLESRGSTFGFSRDNMIIVGYKNVAKDFSNNNSYVIAVKVDNINNLNQAMGEAEALFRGVRKIGITEESNFVLDKSDSIAEQAMNSLGFLTISATVIGLITLIGAAIGLMNIMLVSVSERTKEVGLIKAIGGKSSVVKRQFLLEAIIISVLGAVFGILLGILVGNSFALVLNTGFVVPWGWVIYGIVICTLVGLLAGLYPAVKAGKLNPIEALRYE</sequence>
<evidence type="ECO:0000256" key="6">
    <source>
        <dbReference type="ARBA" id="ARBA00038076"/>
    </source>
</evidence>
<dbReference type="PANTHER" id="PTHR30572:SF4">
    <property type="entry name" value="ABC TRANSPORTER PERMEASE YTRF"/>
    <property type="match status" value="1"/>
</dbReference>
<evidence type="ECO:0000256" key="1">
    <source>
        <dbReference type="ARBA" id="ARBA00004651"/>
    </source>
</evidence>
<dbReference type="EMBL" id="JAZGLY010000003">
    <property type="protein sequence ID" value="MEE6187022.1"/>
    <property type="molecule type" value="Genomic_DNA"/>
</dbReference>
<evidence type="ECO:0000259" key="8">
    <source>
        <dbReference type="Pfam" id="PF02687"/>
    </source>
</evidence>
<keyword evidence="5 7" id="KW-0472">Membrane</keyword>
<keyword evidence="2" id="KW-1003">Cell membrane</keyword>
<feature type="domain" description="ABC3 transporter permease C-terminal" evidence="8">
    <location>
        <begin position="305"/>
        <end position="418"/>
    </location>
</feature>
<comment type="caution">
    <text evidence="10">The sequence shown here is derived from an EMBL/GenBank/DDBJ whole genome shotgun (WGS) entry which is preliminary data.</text>
</comment>
<keyword evidence="3 7" id="KW-0812">Transmembrane</keyword>
<feature type="transmembrane region" description="Helical" evidence="7">
    <location>
        <begin position="296"/>
        <end position="321"/>
    </location>
</feature>
<keyword evidence="11" id="KW-1185">Reference proteome</keyword>
<comment type="subcellular location">
    <subcellularLocation>
        <location evidence="1">Cell membrane</location>
        <topology evidence="1">Multi-pass membrane protein</topology>
    </subcellularLocation>
</comment>
<comment type="similarity">
    <text evidence="6">Belongs to the ABC-4 integral membrane protein family.</text>
</comment>
<evidence type="ECO:0000256" key="4">
    <source>
        <dbReference type="ARBA" id="ARBA00022989"/>
    </source>
</evidence>
<accession>A0ABU7RGW2</accession>
<dbReference type="PANTHER" id="PTHR30572">
    <property type="entry name" value="MEMBRANE COMPONENT OF TRANSPORTER-RELATED"/>
    <property type="match status" value="1"/>
</dbReference>
<evidence type="ECO:0000313" key="10">
    <source>
        <dbReference type="EMBL" id="MEE6187022.1"/>
    </source>
</evidence>
<dbReference type="InterPro" id="IPR050250">
    <property type="entry name" value="Macrolide_Exporter_MacB"/>
</dbReference>
<evidence type="ECO:0000313" key="11">
    <source>
        <dbReference type="Proteomes" id="UP001357452"/>
    </source>
</evidence>
<gene>
    <name evidence="10" type="ORF">V2H41_07035</name>
</gene>
<evidence type="ECO:0000256" key="7">
    <source>
        <dbReference type="SAM" id="Phobius"/>
    </source>
</evidence>
<feature type="domain" description="MacB-like periplasmic core" evidence="9">
    <location>
        <begin position="21"/>
        <end position="264"/>
    </location>
</feature>
<evidence type="ECO:0000259" key="9">
    <source>
        <dbReference type="Pfam" id="PF12704"/>
    </source>
</evidence>
<organism evidence="10 11">
    <name type="scientific">Niabella digestorum</name>
    <dbReference type="NCBI Taxonomy" id="3117701"/>
    <lineage>
        <taxon>Bacteria</taxon>
        <taxon>Pseudomonadati</taxon>
        <taxon>Bacteroidota</taxon>
        <taxon>Chitinophagia</taxon>
        <taxon>Chitinophagales</taxon>
        <taxon>Chitinophagaceae</taxon>
        <taxon>Niabella</taxon>
    </lineage>
</organism>
<reference evidence="10 11" key="1">
    <citation type="submission" date="2024-01" db="EMBL/GenBank/DDBJ databases">
        <title>Niabella digestum sp. nov., isolated from waste digestion system.</title>
        <authorList>
            <person name="Zhang L."/>
        </authorList>
    </citation>
    <scope>NUCLEOTIDE SEQUENCE [LARGE SCALE GENOMIC DNA]</scope>
    <source>
        <strain evidence="10 11">A18</strain>
    </source>
</reference>
<dbReference type="Pfam" id="PF02687">
    <property type="entry name" value="FtsX"/>
    <property type="match status" value="1"/>
</dbReference>
<feature type="transmembrane region" description="Helical" evidence="7">
    <location>
        <begin position="390"/>
        <end position="411"/>
    </location>
</feature>
<dbReference type="Pfam" id="PF12704">
    <property type="entry name" value="MacB_PCD"/>
    <property type="match status" value="1"/>
</dbReference>
<name>A0ABU7RGW2_9BACT</name>
<feature type="transmembrane region" description="Helical" evidence="7">
    <location>
        <begin position="350"/>
        <end position="370"/>
    </location>
</feature>
<dbReference type="RefSeq" id="WP_330974431.1">
    <property type="nucleotide sequence ID" value="NZ_JAZGLY010000003.1"/>
</dbReference>
<feature type="transmembrane region" description="Helical" evidence="7">
    <location>
        <begin position="21"/>
        <end position="42"/>
    </location>
</feature>
<proteinExistence type="inferred from homology"/>
<evidence type="ECO:0000256" key="3">
    <source>
        <dbReference type="ARBA" id="ARBA00022692"/>
    </source>
</evidence>
<dbReference type="Proteomes" id="UP001357452">
    <property type="component" value="Unassembled WGS sequence"/>
</dbReference>
<dbReference type="InterPro" id="IPR003838">
    <property type="entry name" value="ABC3_permease_C"/>
</dbReference>
<protein>
    <submittedName>
        <fullName evidence="10">ABC transporter permease</fullName>
    </submittedName>
</protein>
<keyword evidence="4 7" id="KW-1133">Transmembrane helix</keyword>
<dbReference type="InterPro" id="IPR025857">
    <property type="entry name" value="MacB_PCD"/>
</dbReference>
<evidence type="ECO:0000256" key="5">
    <source>
        <dbReference type="ARBA" id="ARBA00023136"/>
    </source>
</evidence>
<evidence type="ECO:0000256" key="2">
    <source>
        <dbReference type="ARBA" id="ARBA00022475"/>
    </source>
</evidence>